<dbReference type="OrthoDB" id="6369261at2759"/>
<dbReference type="Proteomes" id="UP000789390">
    <property type="component" value="Unassembled WGS sequence"/>
</dbReference>
<feature type="signal peptide" evidence="1">
    <location>
        <begin position="1"/>
        <end position="17"/>
    </location>
</feature>
<dbReference type="AlphaFoldDB" id="A0A8J2RP19"/>
<gene>
    <name evidence="2" type="ORF">DGAL_LOCUS9401</name>
</gene>
<feature type="chain" id="PRO_5035211483" evidence="1">
    <location>
        <begin position="18"/>
        <end position="202"/>
    </location>
</feature>
<evidence type="ECO:0000313" key="3">
    <source>
        <dbReference type="Proteomes" id="UP000789390"/>
    </source>
</evidence>
<evidence type="ECO:0000313" key="2">
    <source>
        <dbReference type="EMBL" id="CAH0106247.1"/>
    </source>
</evidence>
<sequence>MHLALSVVVVLLACVAAQDQQQYVVYRSPSYQAPYYGDSVVSPDDPRLFLPTTTTTTTSTTTVTCTKSTATACTGRKRRGILFDGEEEEQFPIVPSEVEGVEPTQVSNREARAADPQLLLAVSPPFAYQPQSGFHSGSYNYRPVVVPFYGSQAQPIGAQRLFFSQISSALTVTKTATAFAIATSTSTPACSATGTIAQCPNA</sequence>
<evidence type="ECO:0000256" key="1">
    <source>
        <dbReference type="SAM" id="SignalP"/>
    </source>
</evidence>
<protein>
    <submittedName>
        <fullName evidence="2">Uncharacterized protein</fullName>
    </submittedName>
</protein>
<comment type="caution">
    <text evidence="2">The sequence shown here is derived from an EMBL/GenBank/DDBJ whole genome shotgun (WGS) entry which is preliminary data.</text>
</comment>
<keyword evidence="1" id="KW-0732">Signal</keyword>
<name>A0A8J2RP19_9CRUS</name>
<organism evidence="2 3">
    <name type="scientific">Daphnia galeata</name>
    <dbReference type="NCBI Taxonomy" id="27404"/>
    <lineage>
        <taxon>Eukaryota</taxon>
        <taxon>Metazoa</taxon>
        <taxon>Ecdysozoa</taxon>
        <taxon>Arthropoda</taxon>
        <taxon>Crustacea</taxon>
        <taxon>Branchiopoda</taxon>
        <taxon>Diplostraca</taxon>
        <taxon>Cladocera</taxon>
        <taxon>Anomopoda</taxon>
        <taxon>Daphniidae</taxon>
        <taxon>Daphnia</taxon>
    </lineage>
</organism>
<dbReference type="EMBL" id="CAKKLH010000223">
    <property type="protein sequence ID" value="CAH0106247.1"/>
    <property type="molecule type" value="Genomic_DNA"/>
</dbReference>
<proteinExistence type="predicted"/>
<keyword evidence="3" id="KW-1185">Reference proteome</keyword>
<accession>A0A8J2RP19</accession>
<reference evidence="2" key="1">
    <citation type="submission" date="2021-11" db="EMBL/GenBank/DDBJ databases">
        <authorList>
            <person name="Schell T."/>
        </authorList>
    </citation>
    <scope>NUCLEOTIDE SEQUENCE</scope>
    <source>
        <strain evidence="2">M5</strain>
    </source>
</reference>